<dbReference type="PROSITE" id="PS00211">
    <property type="entry name" value="ABC_TRANSPORTER_1"/>
    <property type="match status" value="1"/>
</dbReference>
<dbReference type="FunFam" id="3.40.50.300:FF:002053">
    <property type="entry name" value="ABC transporter ATP-binding protein"/>
    <property type="match status" value="1"/>
</dbReference>
<keyword evidence="3 8" id="KW-0067">ATP-binding</keyword>
<evidence type="ECO:0000256" key="6">
    <source>
        <dbReference type="SAM" id="MobiDB-lite"/>
    </source>
</evidence>
<dbReference type="GO" id="GO:0016887">
    <property type="term" value="F:ATP hydrolysis activity"/>
    <property type="evidence" value="ECO:0007669"/>
    <property type="project" value="InterPro"/>
</dbReference>
<dbReference type="SMART" id="SM00382">
    <property type="entry name" value="AAA"/>
    <property type="match status" value="2"/>
</dbReference>
<feature type="region of interest" description="Disordered" evidence="6">
    <location>
        <begin position="522"/>
        <end position="575"/>
    </location>
</feature>
<sequence>MLRLDQLSLRRGPRLLLESADLTVHAGWRVGLVGVNGTGKSSLFAMFLGHLGADAGDFHYPPDWTIAHVAQETPATNMTALDYVLDGDKELREIQTKLEHADDTQLAELLARFETIGAYTAESRANRLLHGLGFAPGDESRSVKEFSGGWRMRLNLAQALMCRSDLLLLDEPTNHLDLDAVLWLEQWLAGYPGTLLLISHDQAFLDRSVTHIAHLSERKLTLYTGNYSSFEQARAQALLQQQATHSHQQREIEHLNRFVERFRAKATKARQAQSRLKALERMTLVAPVHADSPFDFDFGIPKKLPDPLLTLDLISTGYDGKPLLQAVDLTLRPGDRIGLLGPNGAGKSTLIKLLAGQTEPLDGERLISPHLQIGYFAQHQLEQLDPDGTPLVHLQRIAPRATEQLLRDHLGKFAFAGDQALARVGGFSGGEKARLVLALICYQQPNLLLLDEPTNHLDLEMRRALAIALGRYPGAVVLVSHDRYLIDNVCDTIVLVADGSAQIFDGDQQDYARWLAQRQKRAGVSSDESPMKATENPMPLQSPKEKRRAAAENREKAKKLSERVKRLEQSHDSLSARNQRLLDQLADPALYNGEHALKLQALQTEQRALAASLAEAEMEWLEACEALDQAQRESAVADT</sequence>
<dbReference type="AlphaFoldDB" id="A0A1D8KC78"/>
<dbReference type="InterPro" id="IPR003439">
    <property type="entry name" value="ABC_transporter-like_ATP-bd"/>
</dbReference>
<accession>A0A1D8KC78</accession>
<reference evidence="8 9" key="1">
    <citation type="submission" date="2016-09" db="EMBL/GenBank/DDBJ databases">
        <title>Acidihalobacter prosperus V6 (DSM14174).</title>
        <authorList>
            <person name="Khaleque H.N."/>
            <person name="Ramsay J.P."/>
            <person name="Murphy R.J.T."/>
            <person name="Kaksonen A.H."/>
            <person name="Boxall N.J."/>
            <person name="Watkin E.L.J."/>
        </authorList>
    </citation>
    <scope>NUCLEOTIDE SEQUENCE [LARGE SCALE GENOMIC DNA]</scope>
    <source>
        <strain evidence="8 9">V6</strain>
    </source>
</reference>
<dbReference type="CDD" id="cd14686">
    <property type="entry name" value="bZIP"/>
    <property type="match status" value="1"/>
</dbReference>
<feature type="domain" description="ABC transporter" evidence="7">
    <location>
        <begin position="308"/>
        <end position="523"/>
    </location>
</feature>
<dbReference type="Proteomes" id="UP000095342">
    <property type="component" value="Chromosome"/>
</dbReference>
<evidence type="ECO:0000256" key="4">
    <source>
        <dbReference type="ARBA" id="ARBA00061571"/>
    </source>
</evidence>
<name>A0A1D8KC78_9GAMM</name>
<dbReference type="SUPFAM" id="SSF52540">
    <property type="entry name" value="P-loop containing nucleoside triphosphate hydrolases"/>
    <property type="match status" value="2"/>
</dbReference>
<protein>
    <recommendedName>
        <fullName evidence="5">Probable ATP-binding protein YheS</fullName>
    </recommendedName>
</protein>
<keyword evidence="9" id="KW-1185">Reference proteome</keyword>
<organism evidence="8 9">
    <name type="scientific">Acidihalobacter aeolianus</name>
    <dbReference type="NCBI Taxonomy" id="2792603"/>
    <lineage>
        <taxon>Bacteria</taxon>
        <taxon>Pseudomonadati</taxon>
        <taxon>Pseudomonadota</taxon>
        <taxon>Gammaproteobacteria</taxon>
        <taxon>Chromatiales</taxon>
        <taxon>Ectothiorhodospiraceae</taxon>
        <taxon>Acidihalobacter</taxon>
    </lineage>
</organism>
<evidence type="ECO:0000313" key="9">
    <source>
        <dbReference type="Proteomes" id="UP000095342"/>
    </source>
</evidence>
<feature type="domain" description="ABC transporter" evidence="7">
    <location>
        <begin position="2"/>
        <end position="242"/>
    </location>
</feature>
<dbReference type="PANTHER" id="PTHR19211">
    <property type="entry name" value="ATP-BINDING TRANSPORT PROTEIN-RELATED"/>
    <property type="match status" value="1"/>
</dbReference>
<keyword evidence="2" id="KW-0547">Nucleotide-binding</keyword>
<evidence type="ECO:0000256" key="1">
    <source>
        <dbReference type="ARBA" id="ARBA00022737"/>
    </source>
</evidence>
<dbReference type="InterPro" id="IPR003593">
    <property type="entry name" value="AAA+_ATPase"/>
</dbReference>
<dbReference type="GO" id="GO:0005524">
    <property type="term" value="F:ATP binding"/>
    <property type="evidence" value="ECO:0007669"/>
    <property type="project" value="UniProtKB-KW"/>
</dbReference>
<dbReference type="InterPro" id="IPR050611">
    <property type="entry name" value="ABCF"/>
</dbReference>
<dbReference type="InterPro" id="IPR017871">
    <property type="entry name" value="ABC_transporter-like_CS"/>
</dbReference>
<comment type="similarity">
    <text evidence="4">Belongs to the ABC transporter superfamily. ABCF family. YheS subfamily.</text>
</comment>
<dbReference type="PANTHER" id="PTHR19211:SF14">
    <property type="entry name" value="ATP-BINDING CASSETTE SUB-FAMILY F MEMBER 1"/>
    <property type="match status" value="1"/>
</dbReference>
<dbReference type="Gene3D" id="3.40.50.300">
    <property type="entry name" value="P-loop containing nucleotide triphosphate hydrolases"/>
    <property type="match status" value="2"/>
</dbReference>
<dbReference type="CDD" id="cd03221">
    <property type="entry name" value="ABCF_EF-3"/>
    <property type="match status" value="2"/>
</dbReference>
<evidence type="ECO:0000256" key="2">
    <source>
        <dbReference type="ARBA" id="ARBA00022741"/>
    </source>
</evidence>
<evidence type="ECO:0000256" key="5">
    <source>
        <dbReference type="ARBA" id="ARBA00069073"/>
    </source>
</evidence>
<dbReference type="EMBL" id="CP017448">
    <property type="protein sequence ID" value="AOV18537.1"/>
    <property type="molecule type" value="Genomic_DNA"/>
</dbReference>
<keyword evidence="1" id="KW-0677">Repeat</keyword>
<feature type="compositionally biased region" description="Basic and acidic residues" evidence="6">
    <location>
        <begin position="548"/>
        <end position="571"/>
    </location>
</feature>
<dbReference type="InterPro" id="IPR027417">
    <property type="entry name" value="P-loop_NTPase"/>
</dbReference>
<dbReference type="FunFam" id="3.40.50.300:FF:000011">
    <property type="entry name" value="Putative ABC transporter ATP-binding component"/>
    <property type="match status" value="1"/>
</dbReference>
<gene>
    <name evidence="8" type="ORF">BJI67_09090</name>
</gene>
<dbReference type="PROSITE" id="PS50893">
    <property type="entry name" value="ABC_TRANSPORTER_2"/>
    <property type="match status" value="2"/>
</dbReference>
<dbReference type="KEGG" id="aaeo:BJI67_09090"/>
<evidence type="ECO:0000259" key="7">
    <source>
        <dbReference type="PROSITE" id="PS50893"/>
    </source>
</evidence>
<dbReference type="InterPro" id="IPR032781">
    <property type="entry name" value="ABC_tran_Xtn"/>
</dbReference>
<dbReference type="RefSeq" id="WP_070074062.1">
    <property type="nucleotide sequence ID" value="NZ_CP017448.1"/>
</dbReference>
<evidence type="ECO:0000313" key="8">
    <source>
        <dbReference type="EMBL" id="AOV18537.1"/>
    </source>
</evidence>
<evidence type="ECO:0000256" key="3">
    <source>
        <dbReference type="ARBA" id="ARBA00022840"/>
    </source>
</evidence>
<dbReference type="Pfam" id="PF12848">
    <property type="entry name" value="ABC_tran_Xtn"/>
    <property type="match status" value="1"/>
</dbReference>
<proteinExistence type="inferred from homology"/>
<dbReference type="Pfam" id="PF00005">
    <property type="entry name" value="ABC_tran"/>
    <property type="match status" value="2"/>
</dbReference>